<reference evidence="3" key="1">
    <citation type="submission" date="2022-11" db="UniProtKB">
        <authorList>
            <consortium name="WormBaseParasite"/>
        </authorList>
    </citation>
    <scope>IDENTIFICATION</scope>
</reference>
<sequence length="73" mass="8027">MDLQCQEEIRLLELVRMNLPVMLANPSLSQGQLADQAPPSQSLSASDSTIIPPTGEMPSHLCPHNFEPMREGK</sequence>
<evidence type="ECO:0000313" key="3">
    <source>
        <dbReference type="WBParaSite" id="nRc.2.0.1.t26099-RA"/>
    </source>
</evidence>
<evidence type="ECO:0000313" key="2">
    <source>
        <dbReference type="Proteomes" id="UP000887565"/>
    </source>
</evidence>
<proteinExistence type="predicted"/>
<name>A0A915JIW6_ROMCU</name>
<feature type="region of interest" description="Disordered" evidence="1">
    <location>
        <begin position="29"/>
        <end position="73"/>
    </location>
</feature>
<keyword evidence="2" id="KW-1185">Reference proteome</keyword>
<organism evidence="2 3">
    <name type="scientific">Romanomermis culicivorax</name>
    <name type="common">Nematode worm</name>
    <dbReference type="NCBI Taxonomy" id="13658"/>
    <lineage>
        <taxon>Eukaryota</taxon>
        <taxon>Metazoa</taxon>
        <taxon>Ecdysozoa</taxon>
        <taxon>Nematoda</taxon>
        <taxon>Enoplea</taxon>
        <taxon>Dorylaimia</taxon>
        <taxon>Mermithida</taxon>
        <taxon>Mermithoidea</taxon>
        <taxon>Mermithidae</taxon>
        <taxon>Romanomermis</taxon>
    </lineage>
</organism>
<dbReference type="Proteomes" id="UP000887565">
    <property type="component" value="Unplaced"/>
</dbReference>
<protein>
    <submittedName>
        <fullName evidence="3">Uncharacterized protein</fullName>
    </submittedName>
</protein>
<dbReference type="WBParaSite" id="nRc.2.0.1.t26099-RA">
    <property type="protein sequence ID" value="nRc.2.0.1.t26099-RA"/>
    <property type="gene ID" value="nRc.2.0.1.g26099"/>
</dbReference>
<feature type="compositionally biased region" description="Polar residues" evidence="1">
    <location>
        <begin position="29"/>
        <end position="51"/>
    </location>
</feature>
<evidence type="ECO:0000256" key="1">
    <source>
        <dbReference type="SAM" id="MobiDB-lite"/>
    </source>
</evidence>
<accession>A0A915JIW6</accession>
<dbReference type="AlphaFoldDB" id="A0A915JIW6"/>